<evidence type="ECO:0000313" key="2">
    <source>
        <dbReference type="RefSeq" id="XP_021104388.1"/>
    </source>
</evidence>
<dbReference type="RefSeq" id="XP_021104390.1">
    <property type="nucleotide sequence ID" value="XM_021248731.1"/>
</dbReference>
<evidence type="ECO:0000313" key="1">
    <source>
        <dbReference type="Proteomes" id="UP000694906"/>
    </source>
</evidence>
<organism evidence="1 4">
    <name type="scientific">Heterocephalus glaber</name>
    <name type="common">Naked mole rat</name>
    <dbReference type="NCBI Taxonomy" id="10181"/>
    <lineage>
        <taxon>Eukaryota</taxon>
        <taxon>Metazoa</taxon>
        <taxon>Chordata</taxon>
        <taxon>Craniata</taxon>
        <taxon>Vertebrata</taxon>
        <taxon>Euteleostomi</taxon>
        <taxon>Mammalia</taxon>
        <taxon>Eutheria</taxon>
        <taxon>Euarchontoglires</taxon>
        <taxon>Glires</taxon>
        <taxon>Rodentia</taxon>
        <taxon>Hystricomorpha</taxon>
        <taxon>Bathyergidae</taxon>
        <taxon>Heterocephalus</taxon>
    </lineage>
</organism>
<dbReference type="CTD" id="11072"/>
<dbReference type="Proteomes" id="UP000694906">
    <property type="component" value="Unplaced"/>
</dbReference>
<evidence type="ECO:0000313" key="5">
    <source>
        <dbReference type="RefSeq" id="XP_021104391.1"/>
    </source>
</evidence>
<dbReference type="AlphaFoldDB" id="A0AAX6S7I8"/>
<dbReference type="RefSeq" id="XP_021104388.1">
    <property type="nucleotide sequence ID" value="XM_021248729.1"/>
</dbReference>
<evidence type="ECO:0000313" key="3">
    <source>
        <dbReference type="RefSeq" id="XP_021104389.1"/>
    </source>
</evidence>
<gene>
    <name evidence="2 3 4 5" type="primary">Dusp14</name>
</gene>
<dbReference type="RefSeq" id="XP_021104391.1">
    <property type="nucleotide sequence ID" value="XM_021248732.1"/>
</dbReference>
<keyword evidence="1" id="KW-1185">Reference proteome</keyword>
<name>A0AAX6S7I8_HETGA</name>
<dbReference type="GeneID" id="101708431"/>
<accession>A0AAX6S7I8</accession>
<proteinExistence type="predicted"/>
<reference evidence="2 3" key="1">
    <citation type="submission" date="2025-04" db="UniProtKB">
        <authorList>
            <consortium name="RefSeq"/>
        </authorList>
    </citation>
    <scope>IDENTIFICATION</scope>
</reference>
<evidence type="ECO:0000313" key="4">
    <source>
        <dbReference type="RefSeq" id="XP_021104390.1"/>
    </source>
</evidence>
<sequence length="110" mass="12443">MNIQPPLLQQRHCENSFEACSDSPSDAWGRRDSCLVFLAFPIKRETVSFIPNLPNVSVERVYAEFSSETFHIGLQIRFASTVTGIAYLGFSRSRPRASLFTGFLSKKETH</sequence>
<protein>
    <submittedName>
        <fullName evidence="2 3">Dual specificity protein phosphatase 14 isoform X2</fullName>
    </submittedName>
</protein>
<dbReference type="RefSeq" id="XP_021104389.1">
    <property type="nucleotide sequence ID" value="XM_021248730.1"/>
</dbReference>